<dbReference type="OrthoDB" id="262529at2759"/>
<reference evidence="8" key="1">
    <citation type="submission" date="2011-03" db="EMBL/GenBank/DDBJ databases">
        <title>The genome sequence of Vavraia culicis strain floridensis.</title>
        <authorList>
            <consortium name="The Broad Institute Genome Sequencing Platform"/>
            <person name="Cuomo C."/>
            <person name="Becnel J."/>
            <person name="Sanscrainte N."/>
            <person name="Young S.K."/>
            <person name="Zeng Q."/>
            <person name="Gargeya S."/>
            <person name="Fitzgerald M."/>
            <person name="Haas B."/>
            <person name="Abouelleil A."/>
            <person name="Alvarado L."/>
            <person name="Arachchi H.M."/>
            <person name="Berlin A."/>
            <person name="Chapman S.B."/>
            <person name="Gearin G."/>
            <person name="Goldberg J."/>
            <person name="Griggs A."/>
            <person name="Gujja S."/>
            <person name="Hansen M."/>
            <person name="Heiman D."/>
            <person name="Howarth C."/>
            <person name="Larimer J."/>
            <person name="Lui A."/>
            <person name="MacDonald P.J.P."/>
            <person name="McCowen C."/>
            <person name="Montmayeur A."/>
            <person name="Murphy C."/>
            <person name="Neiman D."/>
            <person name="Pearson M."/>
            <person name="Priest M."/>
            <person name="Roberts A."/>
            <person name="Saif S."/>
            <person name="Shea T."/>
            <person name="Sisk P."/>
            <person name="Stolte C."/>
            <person name="Sykes S."/>
            <person name="Wortman J."/>
            <person name="Nusbaum C."/>
            <person name="Birren B."/>
        </authorList>
    </citation>
    <scope>NUCLEOTIDE SEQUENCE [LARGE SCALE GENOMIC DNA]</scope>
    <source>
        <strain evidence="8">floridensis</strain>
    </source>
</reference>
<dbReference type="RefSeq" id="XP_008074400.1">
    <property type="nucleotide sequence ID" value="XM_008076209.1"/>
</dbReference>
<dbReference type="Pfam" id="PF07522">
    <property type="entry name" value="DRMBL"/>
    <property type="match status" value="1"/>
</dbReference>
<comment type="similarity">
    <text evidence="2">Belongs to the DNA repair metallo-beta-lactamase (DRMBL) family.</text>
</comment>
<dbReference type="PANTHER" id="PTHR23240:SF6">
    <property type="entry name" value="DNA CROSS-LINK REPAIR 1A PROTEIN"/>
    <property type="match status" value="1"/>
</dbReference>
<evidence type="ECO:0000256" key="1">
    <source>
        <dbReference type="ARBA" id="ARBA00004123"/>
    </source>
</evidence>
<dbReference type="GO" id="GO:0003684">
    <property type="term" value="F:damaged DNA binding"/>
    <property type="evidence" value="ECO:0007669"/>
    <property type="project" value="TreeGrafter"/>
</dbReference>
<dbReference type="OMA" id="CYSAYTR"/>
<evidence type="ECO:0000256" key="2">
    <source>
        <dbReference type="ARBA" id="ARBA00010304"/>
    </source>
</evidence>
<dbReference type="InterPro" id="IPR036866">
    <property type="entry name" value="RibonucZ/Hydroxyglut_hydro"/>
</dbReference>
<evidence type="ECO:0000313" key="8">
    <source>
        <dbReference type="Proteomes" id="UP000011081"/>
    </source>
</evidence>
<feature type="domain" description="DNA repair metallo-beta-lactamase" evidence="6">
    <location>
        <begin position="298"/>
        <end position="385"/>
    </location>
</feature>
<dbReference type="Proteomes" id="UP000011081">
    <property type="component" value="Unassembled WGS sequence"/>
</dbReference>
<comment type="subcellular location">
    <subcellularLocation>
        <location evidence="1">Nucleus</location>
    </subcellularLocation>
</comment>
<sequence>MKYSEYTKHTLLKHVPFHRRVPNTTFIVDYYKLLVSDTSHTFLTHFHADHYYGLRKSFNKNIFCSVTTANLVKLNIKVDVKYIKEMAMNRVYRVDDVDVMCFEANHCPGAVGFIFCVQNFYYLHTGDFRFNIDVHGNLHNLISVMRPNDDAKCFDTVFYDNTYENYMHFDSQEEVICSVIRDILAQATSKSVLAPVQTKYVFPSYSIGKEKLFLCVAYYFNWEVNVNTKKNANMQCYSAYTREQINKSVMDCCKRIRERLGHSSRIFPVFTKAYVQTIKDPETEPLLCVKTNINDAIMEVIPFNYVNRVKLGILYSKTRFKKVVVICGTGWKKAKKSFNLTRQNGTVVKNGLEVRYYPYSEHSSNAELQKFCESVSYKTITPTVKR</sequence>
<dbReference type="InParanoid" id="L2GUQ9"/>
<dbReference type="EMBL" id="GL877424">
    <property type="protein sequence ID" value="ELA47107.1"/>
    <property type="molecule type" value="Genomic_DNA"/>
</dbReference>
<evidence type="ECO:0000256" key="3">
    <source>
        <dbReference type="ARBA" id="ARBA00022763"/>
    </source>
</evidence>
<protein>
    <recommendedName>
        <fullName evidence="6">DNA repair metallo-beta-lactamase domain-containing protein</fullName>
    </recommendedName>
</protein>
<evidence type="ECO:0000256" key="4">
    <source>
        <dbReference type="ARBA" id="ARBA00023204"/>
    </source>
</evidence>
<dbReference type="GO" id="GO:0005634">
    <property type="term" value="C:nucleus"/>
    <property type="evidence" value="ECO:0007669"/>
    <property type="project" value="UniProtKB-SubCell"/>
</dbReference>
<dbReference type="HOGENOM" id="CLU_005260_2_1_1"/>
<dbReference type="Gene3D" id="3.60.15.10">
    <property type="entry name" value="Ribonuclease Z/Hydroxyacylglutathione hydrolase-like"/>
    <property type="match status" value="1"/>
</dbReference>
<dbReference type="AlphaFoldDB" id="L2GUQ9"/>
<dbReference type="STRING" id="948595.L2GUQ9"/>
<dbReference type="GO" id="GO:0036297">
    <property type="term" value="P:interstrand cross-link repair"/>
    <property type="evidence" value="ECO:0007669"/>
    <property type="project" value="TreeGrafter"/>
</dbReference>
<dbReference type="InterPro" id="IPR011084">
    <property type="entry name" value="DRMBL"/>
</dbReference>
<dbReference type="FunCoup" id="L2GUQ9">
    <property type="interactions" value="120"/>
</dbReference>
<keyword evidence="8" id="KW-1185">Reference proteome</keyword>
<name>L2GUQ9_VAVCU</name>
<evidence type="ECO:0000313" key="7">
    <source>
        <dbReference type="EMBL" id="ELA47107.1"/>
    </source>
</evidence>
<dbReference type="GeneID" id="19879258"/>
<dbReference type="PANTHER" id="PTHR23240">
    <property type="entry name" value="DNA CROSS-LINK REPAIR PROTEIN PSO2/SNM1-RELATED"/>
    <property type="match status" value="1"/>
</dbReference>
<evidence type="ECO:0000259" key="6">
    <source>
        <dbReference type="Pfam" id="PF07522"/>
    </source>
</evidence>
<dbReference type="CDD" id="cd16273">
    <property type="entry name" value="SNM1A-1C-like_MBL-fold"/>
    <property type="match status" value="1"/>
</dbReference>
<accession>L2GUQ9</accession>
<proteinExistence type="inferred from homology"/>
<keyword evidence="4" id="KW-0234">DNA repair</keyword>
<dbReference type="GO" id="GO:0006303">
    <property type="term" value="P:double-strand break repair via nonhomologous end joining"/>
    <property type="evidence" value="ECO:0007669"/>
    <property type="project" value="TreeGrafter"/>
</dbReference>
<dbReference type="SUPFAM" id="SSF56281">
    <property type="entry name" value="Metallo-hydrolase/oxidoreductase"/>
    <property type="match status" value="1"/>
</dbReference>
<evidence type="ECO:0000256" key="5">
    <source>
        <dbReference type="ARBA" id="ARBA00023242"/>
    </source>
</evidence>
<keyword evidence="3" id="KW-0227">DNA damage</keyword>
<keyword evidence="5" id="KW-0539">Nucleus</keyword>
<gene>
    <name evidence="7" type="ORF">VCUG_01380</name>
</gene>
<dbReference type="VEuPathDB" id="MicrosporidiaDB:VCUG_01380"/>
<organism evidence="7 8">
    <name type="scientific">Vavraia culicis (isolate floridensis)</name>
    <name type="common">Microsporidian parasite</name>
    <dbReference type="NCBI Taxonomy" id="948595"/>
    <lineage>
        <taxon>Eukaryota</taxon>
        <taxon>Fungi</taxon>
        <taxon>Fungi incertae sedis</taxon>
        <taxon>Microsporidia</taxon>
        <taxon>Pleistophoridae</taxon>
        <taxon>Vavraia</taxon>
    </lineage>
</organism>
<dbReference type="GO" id="GO:0035312">
    <property type="term" value="F:5'-3' DNA exonuclease activity"/>
    <property type="evidence" value="ECO:0007669"/>
    <property type="project" value="TreeGrafter"/>
</dbReference>